<feature type="compositionally biased region" description="Basic and acidic residues" evidence="5">
    <location>
        <begin position="1657"/>
        <end position="1684"/>
    </location>
</feature>
<name>A0A854QM16_CRYNE</name>
<feature type="region of interest" description="Disordered" evidence="5">
    <location>
        <begin position="1293"/>
        <end position="1336"/>
    </location>
</feature>
<evidence type="ECO:0000313" key="8">
    <source>
        <dbReference type="Proteomes" id="UP000199727"/>
    </source>
</evidence>
<dbReference type="SUPFAM" id="SSF143575">
    <property type="entry name" value="GAS2 domain-like"/>
    <property type="match status" value="1"/>
</dbReference>
<evidence type="ECO:0000256" key="2">
    <source>
        <dbReference type="ARBA" id="ARBA00022490"/>
    </source>
</evidence>
<feature type="compositionally biased region" description="Polar residues" evidence="5">
    <location>
        <begin position="242"/>
        <end position="265"/>
    </location>
</feature>
<feature type="region of interest" description="Disordered" evidence="5">
    <location>
        <begin position="194"/>
        <end position="271"/>
    </location>
</feature>
<evidence type="ECO:0000313" key="7">
    <source>
        <dbReference type="EMBL" id="OXG24039.1"/>
    </source>
</evidence>
<reference evidence="7 8" key="1">
    <citation type="submission" date="2017-06" db="EMBL/GenBank/DDBJ databases">
        <title>Global population genomics of the pathogenic fungus Cryptococcus neoformans var. grubii.</title>
        <authorList>
            <person name="Cuomo C."/>
            <person name="Litvintseva A."/>
            <person name="Chen Y."/>
            <person name="Young S."/>
            <person name="Zeng Q."/>
            <person name="Chapman S."/>
            <person name="Gujja S."/>
            <person name="Saif S."/>
            <person name="Birren B."/>
        </authorList>
    </citation>
    <scope>NUCLEOTIDE SEQUENCE [LARGE SCALE GENOMIC DNA]</scope>
    <source>
        <strain evidence="7 8">Tu259-1</strain>
    </source>
</reference>
<keyword evidence="4" id="KW-0175">Coiled coil</keyword>
<dbReference type="InterPro" id="IPR003108">
    <property type="entry name" value="GAR_dom"/>
</dbReference>
<dbReference type="EMBL" id="AMKT01000034">
    <property type="protein sequence ID" value="OXG24039.1"/>
    <property type="molecule type" value="Genomic_DNA"/>
</dbReference>
<feature type="compositionally biased region" description="Polar residues" evidence="5">
    <location>
        <begin position="1685"/>
        <end position="1696"/>
    </location>
</feature>
<organism evidence="7 8">
    <name type="scientific">Cryptococcus neoformans Tu259-1</name>
    <dbReference type="NCBI Taxonomy" id="1230072"/>
    <lineage>
        <taxon>Eukaryota</taxon>
        <taxon>Fungi</taxon>
        <taxon>Dikarya</taxon>
        <taxon>Basidiomycota</taxon>
        <taxon>Agaricomycotina</taxon>
        <taxon>Tremellomycetes</taxon>
        <taxon>Tremellales</taxon>
        <taxon>Cryptococcaceae</taxon>
        <taxon>Cryptococcus</taxon>
        <taxon>Cryptococcus neoformans species complex</taxon>
    </lineage>
</organism>
<dbReference type="Proteomes" id="UP000199727">
    <property type="component" value="Unassembled WGS sequence"/>
</dbReference>
<dbReference type="OrthoDB" id="10017054at2759"/>
<gene>
    <name evidence="7" type="ORF">C361_02588</name>
</gene>
<evidence type="ECO:0000259" key="6">
    <source>
        <dbReference type="PROSITE" id="PS51460"/>
    </source>
</evidence>
<protein>
    <recommendedName>
        <fullName evidence="6">GAR domain-containing protein</fullName>
    </recommendedName>
</protein>
<evidence type="ECO:0000256" key="1">
    <source>
        <dbReference type="ARBA" id="ARBA00004245"/>
    </source>
</evidence>
<dbReference type="SMART" id="SM00243">
    <property type="entry name" value="GAS2"/>
    <property type="match status" value="1"/>
</dbReference>
<dbReference type="PROSITE" id="PS51460">
    <property type="entry name" value="GAR"/>
    <property type="match status" value="1"/>
</dbReference>
<feature type="coiled-coil region" evidence="4">
    <location>
        <begin position="731"/>
        <end position="785"/>
    </location>
</feature>
<feature type="domain" description="GAR" evidence="6">
    <location>
        <begin position="1430"/>
        <end position="1516"/>
    </location>
</feature>
<dbReference type="GO" id="GO:0008017">
    <property type="term" value="F:microtubule binding"/>
    <property type="evidence" value="ECO:0007669"/>
    <property type="project" value="InterPro"/>
</dbReference>
<dbReference type="Gene3D" id="3.30.920.20">
    <property type="entry name" value="Gas2-like domain"/>
    <property type="match status" value="1"/>
</dbReference>
<dbReference type="GO" id="GO:0005856">
    <property type="term" value="C:cytoskeleton"/>
    <property type="evidence" value="ECO:0007669"/>
    <property type="project" value="UniProtKB-SubCell"/>
</dbReference>
<feature type="region of interest" description="Disordered" evidence="5">
    <location>
        <begin position="1602"/>
        <end position="1643"/>
    </location>
</feature>
<accession>A0A854QM16</accession>
<evidence type="ECO:0000256" key="4">
    <source>
        <dbReference type="SAM" id="Coils"/>
    </source>
</evidence>
<evidence type="ECO:0000256" key="3">
    <source>
        <dbReference type="ARBA" id="ARBA00023212"/>
    </source>
</evidence>
<feature type="compositionally biased region" description="Polar residues" evidence="5">
    <location>
        <begin position="1293"/>
        <end position="1314"/>
    </location>
</feature>
<comment type="caution">
    <text evidence="7">The sequence shown here is derived from an EMBL/GenBank/DDBJ whole genome shotgun (WGS) entry which is preliminary data.</text>
</comment>
<feature type="compositionally biased region" description="Polar residues" evidence="5">
    <location>
        <begin position="1357"/>
        <end position="1366"/>
    </location>
</feature>
<feature type="compositionally biased region" description="Basic residues" evidence="5">
    <location>
        <begin position="1376"/>
        <end position="1385"/>
    </location>
</feature>
<sequence>MKPHPPHTADHLRDLTPQEAQQLTAFLEKRRWFEHKLDSLEHIPPVYPFIHPVLEQIPKNDNHGDLQFMRSGEADSQWQLPDQDQVKAWKRERDEIEEQVLEFDGGDLERMKKMTRAATLLPLTPPSTHLVSITLDLIVLIDRILSLLRRRGHILDLVMLRLQWDQVRWQVMSESKGLLKEVDSMVQGKARWSPAEVDISSRGPPRHLPRSSSCHGGVIPVTPKSNMRRTDPLASDLASAHLGSSPQYKQASEGSVQTASPSRHLSTPDRSLHIPLLHSQLVSLRIRHKNITSTQLAHSGAILDRMIDVASHLQNLGDVNGPCTKGETQEGGAVPGQLLDLQDELDASVDELGRRVTWCGELEEHWKLSEAHYSSSLQAHQLGLELLDNLHLALSKPATSKQHQQLSELLEEAQSCLPSPMTDSFSQPSHPAYPENDEYNQHAKDALVKAHTNASDVIKQGKEGLDWYSRLLSTRENVLGKHLEIKELKENIQQLLEFFEKGEDGTERPDMSSQHSLNDNFEHWINAVPSKSAMALQYVEQSESVCRRSTLLALQYRNLLKTPPQFVREQAGWQTDLVNDDLADQVDSDSNGLLELRQRALVAVRTAKEDIDILDMARQAFTGALSVRNEGLFIQRRLETLIRKIAYPSSQGIERNHGELKRTITQLVLRTEQRVTTPFSSFERLIKSYQRHLPTLRQHLLSSISDVTDLPPRLSRSMDLLERVQNQTAIVDNVEAEAQKMIADVIAIREEAEQTAEREDVSNVLDSLLAKVEELEEETKSWESKLSQRIPFLASETNGSPSSNDLNTISAVLHHVAPISSSSAPPMTPPLSRSNTPQQISTVRLTTDGTNSTALDLASVDHSVREVVNDQVLTVRSHIAHCKSVCRSAILDVWENQCQGRVTALEKSISSWLDFCEKIRDILDDTAGRVDVQPASYDFAQAAAQGVGESLKSLKEYIAEHERILHAQLAGMEDIFNFSPRWCGEEKEESQDRCRRWRISKRISKDAVEDALGKAGDILAAGEALLAKIKYQAEIIHNQQQAFPDAPIPPTNTPDILGPSVIANDTSSSTLETLNDDLNLLEQLRKQLDDLQVEEIVNPITLASSWTPTSRHLPTQAMAECIAKVLGDISEGVRSLSNPSSHFALTEAESLNQSLTSQKALVPRLEQLAQIDGAVKACDDAYSQLLDIIDHYTEQKGPLQKAARDAKEAFDYVLECSMPVNDDSRVCRELERLRDTKKDLETLVDECLDPEKVKEKDVQDAVSEISRSKSALSVASTVQSFNPTASISKIPRLSSSLFKPSPRSTSNPQCTPLRSPSGILARQGNNGHRVVSDTPTYVLAKKSQSIVDLHRPRTSAGPISTPSDSPMLTDFDPRARKSSIPRRSRLSNAPSIASPLVATPQSPKAIQKLRRTTHLVPQVQSKVKREYVPNPKSKLDIAVGKVFNKLDVDVPIRPVNQDVTESVAEWQDLSGQYWIGFEGKAKLCFCRILRSRTVMVRVGGGWVELSKYLLDHFTEMMGSFPQQTTAVPNLRRSHSSAISFFHMGSPVPVISSSLTSRSALSSLPIDEPMNPKPAMHISENNHTTPLRRALPFARMPEQFLSPQKAQDNLESVPSTPRTSSLTGRNASFTSTSPHSPSVTLQSGAGSPLLAIQCMRKAADSPNVREKEKDKFAAKRSSPNKEKSKTNLSSNHRTAQAMSGKGKNLHTAFFHM</sequence>
<keyword evidence="3" id="KW-0206">Cytoskeleton</keyword>
<evidence type="ECO:0000256" key="5">
    <source>
        <dbReference type="SAM" id="MobiDB-lite"/>
    </source>
</evidence>
<keyword evidence="2" id="KW-0963">Cytoplasm</keyword>
<feature type="region of interest" description="Disordered" evidence="5">
    <location>
        <begin position="1657"/>
        <end position="1702"/>
    </location>
</feature>
<proteinExistence type="predicted"/>
<dbReference type="InterPro" id="IPR036534">
    <property type="entry name" value="GAR_dom_sf"/>
</dbReference>
<dbReference type="Pfam" id="PF02187">
    <property type="entry name" value="GAS2"/>
    <property type="match status" value="1"/>
</dbReference>
<comment type="subcellular location">
    <subcellularLocation>
        <location evidence="1">Cytoplasm</location>
        <location evidence="1">Cytoskeleton</location>
    </subcellularLocation>
</comment>
<feature type="region of interest" description="Disordered" evidence="5">
    <location>
        <begin position="1348"/>
        <end position="1402"/>
    </location>
</feature>